<name>A0A820KLS3_9BILA</name>
<dbReference type="EMBL" id="CAJOBB010017918">
    <property type="protein sequence ID" value="CAF4343892.1"/>
    <property type="molecule type" value="Genomic_DNA"/>
</dbReference>
<evidence type="ECO:0000313" key="3">
    <source>
        <dbReference type="Proteomes" id="UP000663868"/>
    </source>
</evidence>
<feature type="non-terminal residue" evidence="2">
    <location>
        <position position="1"/>
    </location>
</feature>
<feature type="region of interest" description="Disordered" evidence="1">
    <location>
        <begin position="33"/>
        <end position="55"/>
    </location>
</feature>
<accession>A0A820KLS3</accession>
<evidence type="ECO:0000313" key="2">
    <source>
        <dbReference type="EMBL" id="CAF4343892.1"/>
    </source>
</evidence>
<sequence>PPQLSMMSVSEAPDSPILSIHEQTIEYLFDSSSSTTHSQLNPVSQSTSNFDNNQNRYTQHQESISLQTETNSDDIRPTLSLNNSNEMAIANDATQLLLTRLGILRRNIIFIIFK</sequence>
<protein>
    <submittedName>
        <fullName evidence="2">Uncharacterized protein</fullName>
    </submittedName>
</protein>
<comment type="caution">
    <text evidence="2">The sequence shown here is derived from an EMBL/GenBank/DDBJ whole genome shotgun (WGS) entry which is preliminary data.</text>
</comment>
<dbReference type="AlphaFoldDB" id="A0A820KLS3"/>
<dbReference type="Proteomes" id="UP000663868">
    <property type="component" value="Unassembled WGS sequence"/>
</dbReference>
<organism evidence="2 3">
    <name type="scientific">Adineta steineri</name>
    <dbReference type="NCBI Taxonomy" id="433720"/>
    <lineage>
        <taxon>Eukaryota</taxon>
        <taxon>Metazoa</taxon>
        <taxon>Spiralia</taxon>
        <taxon>Gnathifera</taxon>
        <taxon>Rotifera</taxon>
        <taxon>Eurotatoria</taxon>
        <taxon>Bdelloidea</taxon>
        <taxon>Adinetida</taxon>
        <taxon>Adinetidae</taxon>
        <taxon>Adineta</taxon>
    </lineage>
</organism>
<evidence type="ECO:0000256" key="1">
    <source>
        <dbReference type="SAM" id="MobiDB-lite"/>
    </source>
</evidence>
<proteinExistence type="predicted"/>
<gene>
    <name evidence="2" type="ORF">KXQ929_LOCUS47874</name>
</gene>
<reference evidence="2" key="1">
    <citation type="submission" date="2021-02" db="EMBL/GenBank/DDBJ databases">
        <authorList>
            <person name="Nowell W R."/>
        </authorList>
    </citation>
    <scope>NUCLEOTIDE SEQUENCE</scope>
</reference>